<reference evidence="1" key="1">
    <citation type="submission" date="2020-10" db="EMBL/GenBank/DDBJ databases">
        <authorList>
            <person name="Castelo-Branco R."/>
            <person name="Eusebio N."/>
            <person name="Adriana R."/>
            <person name="Vieira A."/>
            <person name="Brugerolle De Fraissinette N."/>
            <person name="Rezende De Castro R."/>
            <person name="Schneider M.P."/>
            <person name="Vasconcelos V."/>
            <person name="Leao P.N."/>
        </authorList>
    </citation>
    <scope>NUCLEOTIDE SEQUENCE</scope>
    <source>
        <strain evidence="1">LEGE 12446</strain>
    </source>
</reference>
<keyword evidence="2" id="KW-1185">Reference proteome</keyword>
<dbReference type="AlphaFoldDB" id="A0A8J6ZTR9"/>
<evidence type="ECO:0000313" key="2">
    <source>
        <dbReference type="Proteomes" id="UP000622533"/>
    </source>
</evidence>
<dbReference type="Proteomes" id="UP000622533">
    <property type="component" value="Unassembled WGS sequence"/>
</dbReference>
<organism evidence="1 2">
    <name type="scientific">Desmonostoc muscorum LEGE 12446</name>
    <dbReference type="NCBI Taxonomy" id="1828758"/>
    <lineage>
        <taxon>Bacteria</taxon>
        <taxon>Bacillati</taxon>
        <taxon>Cyanobacteriota</taxon>
        <taxon>Cyanophyceae</taxon>
        <taxon>Nostocales</taxon>
        <taxon>Nostocaceae</taxon>
        <taxon>Desmonostoc</taxon>
    </lineage>
</organism>
<gene>
    <name evidence="1" type="ORF">IQ276_08090</name>
</gene>
<name>A0A8J6ZTR9_DESMC</name>
<dbReference type="EMBL" id="JADEXS010000076">
    <property type="protein sequence ID" value="MBE9022390.1"/>
    <property type="molecule type" value="Genomic_DNA"/>
</dbReference>
<sequence>MDNINPIPEIVGETTDVESWLIRSGLRFSDLGDDATSRAIRKQWREYQAAVQRCCAILHQPPSRVQLGGDYAKLRIPGGLKGEWGDEEIGKITLNS</sequence>
<dbReference type="RefSeq" id="WP_193915043.1">
    <property type="nucleotide sequence ID" value="NZ_JADEXS020000001.1"/>
</dbReference>
<evidence type="ECO:0000313" key="1">
    <source>
        <dbReference type="EMBL" id="MBE9022390.1"/>
    </source>
</evidence>
<proteinExistence type="predicted"/>
<comment type="caution">
    <text evidence="1">The sequence shown here is derived from an EMBL/GenBank/DDBJ whole genome shotgun (WGS) entry which is preliminary data.</text>
</comment>
<accession>A0A8J6ZTR9</accession>
<protein>
    <submittedName>
        <fullName evidence="1">Uncharacterized protein</fullName>
    </submittedName>
</protein>